<keyword evidence="4 9" id="KW-0547">Nucleotide-binding</keyword>
<dbReference type="EC" id="2.7.11.1" evidence="1"/>
<evidence type="ECO:0000256" key="8">
    <source>
        <dbReference type="ARBA" id="ARBA00048679"/>
    </source>
</evidence>
<dbReference type="InterPro" id="IPR000719">
    <property type="entry name" value="Prot_kinase_dom"/>
</dbReference>
<evidence type="ECO:0000259" key="12">
    <source>
        <dbReference type="PROSITE" id="PS50011"/>
    </source>
</evidence>
<evidence type="ECO:0000313" key="14">
    <source>
        <dbReference type="EMBL" id="CDW78185.1"/>
    </source>
</evidence>
<dbReference type="PROSITE" id="PS51285">
    <property type="entry name" value="AGC_KINASE_CTER"/>
    <property type="match status" value="1"/>
</dbReference>
<dbReference type="InterPro" id="IPR008271">
    <property type="entry name" value="Ser/Thr_kinase_AS"/>
</dbReference>
<feature type="compositionally biased region" description="Basic and acidic residues" evidence="11">
    <location>
        <begin position="366"/>
        <end position="375"/>
    </location>
</feature>
<comment type="catalytic activity">
    <reaction evidence="7">
        <text>L-threonyl-[protein] + ATP = O-phospho-L-threonyl-[protein] + ADP + H(+)</text>
        <dbReference type="Rhea" id="RHEA:46608"/>
        <dbReference type="Rhea" id="RHEA-COMP:11060"/>
        <dbReference type="Rhea" id="RHEA-COMP:11605"/>
        <dbReference type="ChEBI" id="CHEBI:15378"/>
        <dbReference type="ChEBI" id="CHEBI:30013"/>
        <dbReference type="ChEBI" id="CHEBI:30616"/>
        <dbReference type="ChEBI" id="CHEBI:61977"/>
        <dbReference type="ChEBI" id="CHEBI:456216"/>
        <dbReference type="EC" id="2.7.11.1"/>
    </reaction>
</comment>
<keyword evidence="5 14" id="KW-0418">Kinase</keyword>
<dbReference type="SUPFAM" id="SSF56112">
    <property type="entry name" value="Protein kinase-like (PK-like)"/>
    <property type="match status" value="1"/>
</dbReference>
<dbReference type="Pfam" id="PF00069">
    <property type="entry name" value="Pkinase"/>
    <property type="match status" value="1"/>
</dbReference>
<protein>
    <recommendedName>
        <fullName evidence="1">non-specific serine/threonine protein kinase</fullName>
        <ecNumber evidence="1">2.7.11.1</ecNumber>
    </recommendedName>
</protein>
<dbReference type="InterPro" id="IPR050236">
    <property type="entry name" value="Ser_Thr_kinase_AGC"/>
</dbReference>
<reference evidence="14 15" key="1">
    <citation type="submission" date="2014-06" db="EMBL/GenBank/DDBJ databases">
        <authorList>
            <person name="Swart Estienne"/>
        </authorList>
    </citation>
    <scope>NUCLEOTIDE SEQUENCE [LARGE SCALE GENOMIC DNA]</scope>
    <source>
        <strain evidence="14 15">130c</strain>
    </source>
</reference>
<evidence type="ECO:0000256" key="1">
    <source>
        <dbReference type="ARBA" id="ARBA00012513"/>
    </source>
</evidence>
<dbReference type="EMBL" id="CCKQ01006844">
    <property type="protein sequence ID" value="CDW78185.1"/>
    <property type="molecule type" value="Genomic_DNA"/>
</dbReference>
<evidence type="ECO:0000256" key="3">
    <source>
        <dbReference type="ARBA" id="ARBA00022679"/>
    </source>
</evidence>
<keyword evidence="15" id="KW-1185">Reference proteome</keyword>
<sequence>MGNCNFRAEREKDTTTAISKNQFQFQYAIGRGGFGKVWRVEKKKEKEVFAMKEMSKARVMAKKSVQSVMNELKLLSQMKSPFLVNMHFAFQDRENLYLVMDLLTGGDLRYHIARQRKFTEEETRFFIACLIQALEVVHGCGIIHRDIKPENLVFDADGYLRLTDFGIARYWSPDNAQETSGTPGYMAPEVMCRQNHGVAADYFAVGVIAYECMNGRRPYIGKSRREIREQILARQVHIKRYEIPEGWSIEAADFINKCLQRKPSNRLGLNGNHEVKTHAWLKDYQWQSLLDSKIKAPFVPSATEDNFDLKHVNNNDWKDAEAVKENQLLLRRNSVQNLFKGYYYDKNNHQLATPSTKQNSISVDPLSKDVEKDEKDLDGEENVDEDDGNEKQ</sequence>
<evidence type="ECO:0000256" key="9">
    <source>
        <dbReference type="PROSITE-ProRule" id="PRU10141"/>
    </source>
</evidence>
<dbReference type="CDD" id="cd05578">
    <property type="entry name" value="STKc_Yank1"/>
    <property type="match status" value="1"/>
</dbReference>
<evidence type="ECO:0000313" key="15">
    <source>
        <dbReference type="Proteomes" id="UP000039865"/>
    </source>
</evidence>
<dbReference type="AlphaFoldDB" id="A0A078A7F8"/>
<dbReference type="InterPro" id="IPR000961">
    <property type="entry name" value="AGC-kinase_C"/>
</dbReference>
<keyword evidence="6 9" id="KW-0067">ATP-binding</keyword>
<keyword evidence="2 10" id="KW-0723">Serine/threonine-protein kinase</keyword>
<dbReference type="GO" id="GO:0005524">
    <property type="term" value="F:ATP binding"/>
    <property type="evidence" value="ECO:0007669"/>
    <property type="project" value="UniProtKB-UniRule"/>
</dbReference>
<name>A0A078A7F8_STYLE</name>
<dbReference type="InterPro" id="IPR017441">
    <property type="entry name" value="Protein_kinase_ATP_BS"/>
</dbReference>
<organism evidence="14 15">
    <name type="scientific">Stylonychia lemnae</name>
    <name type="common">Ciliate</name>
    <dbReference type="NCBI Taxonomy" id="5949"/>
    <lineage>
        <taxon>Eukaryota</taxon>
        <taxon>Sar</taxon>
        <taxon>Alveolata</taxon>
        <taxon>Ciliophora</taxon>
        <taxon>Intramacronucleata</taxon>
        <taxon>Spirotrichea</taxon>
        <taxon>Stichotrichia</taxon>
        <taxon>Sporadotrichida</taxon>
        <taxon>Oxytrichidae</taxon>
        <taxon>Stylonychinae</taxon>
        <taxon>Stylonychia</taxon>
    </lineage>
</organism>
<keyword evidence="3" id="KW-0808">Transferase</keyword>
<feature type="domain" description="Protein kinase" evidence="12">
    <location>
        <begin position="23"/>
        <end position="281"/>
    </location>
</feature>
<evidence type="ECO:0000256" key="11">
    <source>
        <dbReference type="SAM" id="MobiDB-lite"/>
    </source>
</evidence>
<evidence type="ECO:0000256" key="5">
    <source>
        <dbReference type="ARBA" id="ARBA00022777"/>
    </source>
</evidence>
<evidence type="ECO:0000256" key="7">
    <source>
        <dbReference type="ARBA" id="ARBA00047899"/>
    </source>
</evidence>
<dbReference type="FunFam" id="3.30.200.20:FF:000854">
    <property type="entry name" value="Uncharacterized protein"/>
    <property type="match status" value="1"/>
</dbReference>
<dbReference type="FunFam" id="1.10.510.10:FF:000454">
    <property type="entry name" value="Uncharacterized protein"/>
    <property type="match status" value="1"/>
</dbReference>
<feature type="compositionally biased region" description="Acidic residues" evidence="11">
    <location>
        <begin position="376"/>
        <end position="392"/>
    </location>
</feature>
<evidence type="ECO:0000256" key="4">
    <source>
        <dbReference type="ARBA" id="ARBA00022741"/>
    </source>
</evidence>
<feature type="region of interest" description="Disordered" evidence="11">
    <location>
        <begin position="349"/>
        <end position="392"/>
    </location>
</feature>
<feature type="binding site" evidence="9">
    <location>
        <position position="52"/>
    </location>
    <ligand>
        <name>ATP</name>
        <dbReference type="ChEBI" id="CHEBI:30616"/>
    </ligand>
</feature>
<feature type="domain" description="AGC-kinase C-terminal" evidence="13">
    <location>
        <begin position="282"/>
        <end position="354"/>
    </location>
</feature>
<dbReference type="PANTHER" id="PTHR24356:SF374">
    <property type="entry name" value="PROTEIN KINASE DOMAIN-CONTAINING PROTEIN"/>
    <property type="match status" value="1"/>
</dbReference>
<dbReference type="GO" id="GO:0004674">
    <property type="term" value="F:protein serine/threonine kinase activity"/>
    <property type="evidence" value="ECO:0007669"/>
    <property type="project" value="UniProtKB-KW"/>
</dbReference>
<dbReference type="GO" id="GO:0035556">
    <property type="term" value="P:intracellular signal transduction"/>
    <property type="evidence" value="ECO:0007669"/>
    <property type="project" value="TreeGrafter"/>
</dbReference>
<dbReference type="Gene3D" id="3.30.200.20">
    <property type="entry name" value="Phosphorylase Kinase, domain 1"/>
    <property type="match status" value="1"/>
</dbReference>
<dbReference type="Gene3D" id="1.10.510.10">
    <property type="entry name" value="Transferase(Phosphotransferase) domain 1"/>
    <property type="match status" value="1"/>
</dbReference>
<dbReference type="PROSITE" id="PS00107">
    <property type="entry name" value="PROTEIN_KINASE_ATP"/>
    <property type="match status" value="1"/>
</dbReference>
<accession>A0A078A7F8</accession>
<proteinExistence type="inferred from homology"/>
<comment type="catalytic activity">
    <reaction evidence="8">
        <text>L-seryl-[protein] + ATP = O-phospho-L-seryl-[protein] + ADP + H(+)</text>
        <dbReference type="Rhea" id="RHEA:17989"/>
        <dbReference type="Rhea" id="RHEA-COMP:9863"/>
        <dbReference type="Rhea" id="RHEA-COMP:11604"/>
        <dbReference type="ChEBI" id="CHEBI:15378"/>
        <dbReference type="ChEBI" id="CHEBI:29999"/>
        <dbReference type="ChEBI" id="CHEBI:30616"/>
        <dbReference type="ChEBI" id="CHEBI:83421"/>
        <dbReference type="ChEBI" id="CHEBI:456216"/>
        <dbReference type="EC" id="2.7.11.1"/>
    </reaction>
</comment>
<feature type="compositionally biased region" description="Polar residues" evidence="11">
    <location>
        <begin position="349"/>
        <end position="362"/>
    </location>
</feature>
<comment type="similarity">
    <text evidence="10">Belongs to the protein kinase superfamily.</text>
</comment>
<evidence type="ECO:0000256" key="6">
    <source>
        <dbReference type="ARBA" id="ARBA00022840"/>
    </source>
</evidence>
<dbReference type="OMA" id="QKCVERD"/>
<dbReference type="InterPro" id="IPR011009">
    <property type="entry name" value="Kinase-like_dom_sf"/>
</dbReference>
<evidence type="ECO:0000256" key="10">
    <source>
        <dbReference type="RuleBase" id="RU000304"/>
    </source>
</evidence>
<dbReference type="OrthoDB" id="354826at2759"/>
<dbReference type="PANTHER" id="PTHR24356">
    <property type="entry name" value="SERINE/THREONINE-PROTEIN KINASE"/>
    <property type="match status" value="1"/>
</dbReference>
<evidence type="ECO:0000256" key="2">
    <source>
        <dbReference type="ARBA" id="ARBA00022527"/>
    </source>
</evidence>
<dbReference type="InParanoid" id="A0A078A7F8"/>
<evidence type="ECO:0000259" key="13">
    <source>
        <dbReference type="PROSITE" id="PS51285"/>
    </source>
</evidence>
<dbReference type="PROSITE" id="PS50011">
    <property type="entry name" value="PROTEIN_KINASE_DOM"/>
    <property type="match status" value="1"/>
</dbReference>
<gene>
    <name evidence="14" type="primary">Contig17647.g18767</name>
    <name evidence="14" type="ORF">STYLEM_7159</name>
</gene>
<dbReference type="SMART" id="SM00220">
    <property type="entry name" value="S_TKc"/>
    <property type="match status" value="1"/>
</dbReference>
<dbReference type="Proteomes" id="UP000039865">
    <property type="component" value="Unassembled WGS sequence"/>
</dbReference>
<dbReference type="PROSITE" id="PS00108">
    <property type="entry name" value="PROTEIN_KINASE_ST"/>
    <property type="match status" value="1"/>
</dbReference>